<accession>A0ABR1RPV2</accession>
<reference evidence="2 3" key="1">
    <citation type="submission" date="2023-01" db="EMBL/GenBank/DDBJ databases">
        <title>Analysis of 21 Apiospora genomes using comparative genomics revels a genus with tremendous synthesis potential of carbohydrate active enzymes and secondary metabolites.</title>
        <authorList>
            <person name="Sorensen T."/>
        </authorList>
    </citation>
    <scope>NUCLEOTIDE SEQUENCE [LARGE SCALE GENOMIC DNA]</scope>
    <source>
        <strain evidence="2 3">CBS 33761</strain>
    </source>
</reference>
<evidence type="ECO:0000256" key="1">
    <source>
        <dbReference type="SAM" id="MobiDB-lite"/>
    </source>
</evidence>
<dbReference type="Proteomes" id="UP001444661">
    <property type="component" value="Unassembled WGS sequence"/>
</dbReference>
<feature type="region of interest" description="Disordered" evidence="1">
    <location>
        <begin position="322"/>
        <end position="364"/>
    </location>
</feature>
<dbReference type="EMBL" id="JAQQWK010000014">
    <property type="protein sequence ID" value="KAK8016991.1"/>
    <property type="molecule type" value="Genomic_DNA"/>
</dbReference>
<protein>
    <recommendedName>
        <fullName evidence="4">Protein kinase domain-containing protein</fullName>
    </recommendedName>
</protein>
<evidence type="ECO:0000313" key="2">
    <source>
        <dbReference type="EMBL" id="KAK8016991.1"/>
    </source>
</evidence>
<feature type="compositionally biased region" description="Pro residues" evidence="1">
    <location>
        <begin position="323"/>
        <end position="332"/>
    </location>
</feature>
<evidence type="ECO:0000313" key="3">
    <source>
        <dbReference type="Proteomes" id="UP001444661"/>
    </source>
</evidence>
<proteinExistence type="predicted"/>
<dbReference type="SUPFAM" id="SSF56112">
    <property type="entry name" value="Protein kinase-like (PK-like)"/>
    <property type="match status" value="1"/>
</dbReference>
<sequence>MADEDGKKEQIARVRTRLRGFLEHGNKFKFEKLIGSGIEAHAWLVQRQGPNDGDPGTKYVLKTPSFIEGPDSAAQFQNPAGMTVFGGERRLLNRLTERYAVIRACVAMAYVPAGPPMDRYSQNEEPCDLTPESFSYTHNDMYSANIMIGAMLGDPDDLEHLICPVFKFIDLDNHTKYPGGEGTGVQRNLFNVGANMAEVVLRYPDLSLDIGENRDDEEEAMEYDIEDGGTAFVTCAHQLLPSDETDDELPRQELDPDLRRLICRCAAFDPNDRPRLADELLPTVKKAIEERDAAYYARMSYCDETQETDEAILRFLEEVLGAAPPPPLPPPAAFGAGAEGEEEGGEGPESFTSRPRGPRDPRELSLTQQHHIRRLHSSPAYPDPTTPQLDLHPVMSRITKVPLDPCPMGPDDDEVDRQLKTALRDLVNGDAEATTVAEAIDSLIVHDCQRGYKAHCASPPEQQTQTRRRRH</sequence>
<evidence type="ECO:0008006" key="4">
    <source>
        <dbReference type="Google" id="ProtNLM"/>
    </source>
</evidence>
<name>A0ABR1RPV2_9PEZI</name>
<gene>
    <name evidence="2" type="ORF">PG993_015180</name>
</gene>
<dbReference type="InterPro" id="IPR011009">
    <property type="entry name" value="Kinase-like_dom_sf"/>
</dbReference>
<organism evidence="2 3">
    <name type="scientific">Apiospora rasikravindrae</name>
    <dbReference type="NCBI Taxonomy" id="990691"/>
    <lineage>
        <taxon>Eukaryota</taxon>
        <taxon>Fungi</taxon>
        <taxon>Dikarya</taxon>
        <taxon>Ascomycota</taxon>
        <taxon>Pezizomycotina</taxon>
        <taxon>Sordariomycetes</taxon>
        <taxon>Xylariomycetidae</taxon>
        <taxon>Amphisphaeriales</taxon>
        <taxon>Apiosporaceae</taxon>
        <taxon>Apiospora</taxon>
    </lineage>
</organism>
<keyword evidence="3" id="KW-1185">Reference proteome</keyword>
<comment type="caution">
    <text evidence="2">The sequence shown here is derived from an EMBL/GenBank/DDBJ whole genome shotgun (WGS) entry which is preliminary data.</text>
</comment>